<evidence type="ECO:0000256" key="6">
    <source>
        <dbReference type="ARBA" id="ARBA00023136"/>
    </source>
</evidence>
<evidence type="ECO:0000256" key="5">
    <source>
        <dbReference type="ARBA" id="ARBA00022989"/>
    </source>
</evidence>
<dbReference type="PANTHER" id="PTHR33778:SF1">
    <property type="entry name" value="MAGNESIUM TRANSPORTER YHID-RELATED"/>
    <property type="match status" value="1"/>
</dbReference>
<evidence type="ECO:0000256" key="4">
    <source>
        <dbReference type="ARBA" id="ARBA00022692"/>
    </source>
</evidence>
<reference evidence="9 10" key="1">
    <citation type="journal article" date="2016" name="Nat. Commun.">
        <title>Thousands of microbial genomes shed light on interconnected biogeochemical processes in an aquifer system.</title>
        <authorList>
            <person name="Anantharaman K."/>
            <person name="Brown C.T."/>
            <person name="Hug L.A."/>
            <person name="Sharon I."/>
            <person name="Castelle C.J."/>
            <person name="Probst A.J."/>
            <person name="Thomas B.C."/>
            <person name="Singh A."/>
            <person name="Wilkins M.J."/>
            <person name="Karaoz U."/>
            <person name="Brodie E.L."/>
            <person name="Williams K.H."/>
            <person name="Hubbard S.S."/>
            <person name="Banfield J.F."/>
        </authorList>
    </citation>
    <scope>NUCLEOTIDE SEQUENCE [LARGE SCALE GENOMIC DNA]</scope>
</reference>
<feature type="transmembrane region" description="Helical" evidence="7">
    <location>
        <begin position="78"/>
        <end position="97"/>
    </location>
</feature>
<protein>
    <recommendedName>
        <fullName evidence="8">MgtC/SapB/SrpB/YhiD N-terminal domain-containing protein</fullName>
    </recommendedName>
</protein>
<feature type="transmembrane region" description="Helical" evidence="7">
    <location>
        <begin position="46"/>
        <end position="66"/>
    </location>
</feature>
<proteinExistence type="inferred from homology"/>
<keyword evidence="3" id="KW-1003">Cell membrane</keyword>
<feature type="domain" description="MgtC/SapB/SrpB/YhiD N-terminal" evidence="8">
    <location>
        <begin position="21"/>
        <end position="147"/>
    </location>
</feature>
<evidence type="ECO:0000313" key="9">
    <source>
        <dbReference type="EMBL" id="OGC88503.1"/>
    </source>
</evidence>
<organism evidence="9 10">
    <name type="scientific">Candidatus Adlerbacteria bacterium RIFOXYC1_FULL_48_26</name>
    <dbReference type="NCBI Taxonomy" id="1797247"/>
    <lineage>
        <taxon>Bacteria</taxon>
        <taxon>Candidatus Adleribacteriota</taxon>
    </lineage>
</organism>
<dbReference type="AlphaFoldDB" id="A0A1F4Y5F2"/>
<evidence type="ECO:0000256" key="3">
    <source>
        <dbReference type="ARBA" id="ARBA00022475"/>
    </source>
</evidence>
<dbReference type="GO" id="GO:0005886">
    <property type="term" value="C:plasma membrane"/>
    <property type="evidence" value="ECO:0007669"/>
    <property type="project" value="UniProtKB-SubCell"/>
</dbReference>
<evidence type="ECO:0000259" key="8">
    <source>
        <dbReference type="Pfam" id="PF02308"/>
    </source>
</evidence>
<dbReference type="Pfam" id="PF02308">
    <property type="entry name" value="MgtC"/>
    <property type="match status" value="1"/>
</dbReference>
<keyword evidence="6 7" id="KW-0472">Membrane</keyword>
<feature type="transmembrane region" description="Helical" evidence="7">
    <location>
        <begin position="109"/>
        <end position="142"/>
    </location>
</feature>
<dbReference type="InterPro" id="IPR049177">
    <property type="entry name" value="MgtC_SapB_SrpB_YhiD_N"/>
</dbReference>
<evidence type="ECO:0000256" key="7">
    <source>
        <dbReference type="SAM" id="Phobius"/>
    </source>
</evidence>
<comment type="caution">
    <text evidence="9">The sequence shown here is derived from an EMBL/GenBank/DDBJ whole genome shotgun (WGS) entry which is preliminary data.</text>
</comment>
<keyword evidence="4 7" id="KW-0812">Transmembrane</keyword>
<comment type="similarity">
    <text evidence="2">Belongs to the MgtC/SapB family.</text>
</comment>
<accession>A0A1F4Y5F2</accession>
<evidence type="ECO:0000256" key="1">
    <source>
        <dbReference type="ARBA" id="ARBA00004651"/>
    </source>
</evidence>
<comment type="subcellular location">
    <subcellularLocation>
        <location evidence="1">Cell membrane</location>
        <topology evidence="1">Multi-pass membrane protein</topology>
    </subcellularLocation>
</comment>
<dbReference type="EMBL" id="MEXB01000008">
    <property type="protein sequence ID" value="OGC88503.1"/>
    <property type="molecule type" value="Genomic_DNA"/>
</dbReference>
<dbReference type="PRINTS" id="PR01837">
    <property type="entry name" value="MGTCSAPBPROT"/>
</dbReference>
<sequence length="158" mass="16487">MTFGHFFDPISALEITYSSRLLVAALLGMALGLERSLAGKHAGMRTYAMVALGSSLFVALGTLAAYELSIFSGINPLQIAGSIVIGIGFIGSGLATLKGEHIELTTASGIWVVAAVGMAAGFGLYILAVAGTVIALLVFSILSRFERVMRARYGTEVK</sequence>
<evidence type="ECO:0000256" key="2">
    <source>
        <dbReference type="ARBA" id="ARBA00009298"/>
    </source>
</evidence>
<dbReference type="InterPro" id="IPR003416">
    <property type="entry name" value="MgtC/SapB/SrpB/YhiD_fam"/>
</dbReference>
<keyword evidence="5 7" id="KW-1133">Transmembrane helix</keyword>
<gene>
    <name evidence="9" type="ORF">A2419_02050</name>
</gene>
<name>A0A1F4Y5F2_9BACT</name>
<dbReference type="PANTHER" id="PTHR33778">
    <property type="entry name" value="PROTEIN MGTC"/>
    <property type="match status" value="1"/>
</dbReference>
<evidence type="ECO:0000313" key="10">
    <source>
        <dbReference type="Proteomes" id="UP000176568"/>
    </source>
</evidence>
<dbReference type="Proteomes" id="UP000176568">
    <property type="component" value="Unassembled WGS sequence"/>
</dbReference>
<dbReference type="STRING" id="1797247.A2419_02050"/>